<proteinExistence type="predicted"/>
<dbReference type="GO" id="GO:0051603">
    <property type="term" value="P:proteolysis involved in protein catabolic process"/>
    <property type="evidence" value="ECO:0007669"/>
    <property type="project" value="InterPro"/>
</dbReference>
<reference evidence="2" key="1">
    <citation type="submission" date="2022-11" db="UniProtKB">
        <authorList>
            <consortium name="WormBaseParasite"/>
        </authorList>
    </citation>
    <scope>IDENTIFICATION</scope>
</reference>
<name>A0A915DEC4_9BILA</name>
<dbReference type="Proteomes" id="UP000887574">
    <property type="component" value="Unplaced"/>
</dbReference>
<organism evidence="1 2">
    <name type="scientific">Ditylenchus dipsaci</name>
    <dbReference type="NCBI Taxonomy" id="166011"/>
    <lineage>
        <taxon>Eukaryota</taxon>
        <taxon>Metazoa</taxon>
        <taxon>Ecdysozoa</taxon>
        <taxon>Nematoda</taxon>
        <taxon>Chromadorea</taxon>
        <taxon>Rhabditida</taxon>
        <taxon>Tylenchina</taxon>
        <taxon>Tylenchomorpha</taxon>
        <taxon>Sphaerularioidea</taxon>
        <taxon>Anguinidae</taxon>
        <taxon>Anguininae</taxon>
        <taxon>Ditylenchus</taxon>
    </lineage>
</organism>
<accession>A0A915DEC4</accession>
<dbReference type="InterPro" id="IPR029055">
    <property type="entry name" value="Ntn_hydrolases_N"/>
</dbReference>
<dbReference type="GO" id="GO:0005839">
    <property type="term" value="C:proteasome core complex"/>
    <property type="evidence" value="ECO:0007669"/>
    <property type="project" value="InterPro"/>
</dbReference>
<keyword evidence="1" id="KW-1185">Reference proteome</keyword>
<dbReference type="WBParaSite" id="jg18541">
    <property type="protein sequence ID" value="jg18541"/>
    <property type="gene ID" value="jg18541"/>
</dbReference>
<evidence type="ECO:0000313" key="2">
    <source>
        <dbReference type="WBParaSite" id="jg18541"/>
    </source>
</evidence>
<dbReference type="Pfam" id="PF00227">
    <property type="entry name" value="Proteasome"/>
    <property type="match status" value="1"/>
</dbReference>
<dbReference type="Gene3D" id="3.60.20.10">
    <property type="entry name" value="Glutamine Phosphoribosylpyrophosphate, subunit 1, domain 1"/>
    <property type="match status" value="1"/>
</dbReference>
<dbReference type="AlphaFoldDB" id="A0A915DEC4"/>
<dbReference type="SUPFAM" id="SSF56235">
    <property type="entry name" value="N-terminal nucleophile aminohydrolases (Ntn hydrolases)"/>
    <property type="match status" value="1"/>
</dbReference>
<protein>
    <submittedName>
        <fullName evidence="2">Uncharacterized protein</fullName>
    </submittedName>
</protein>
<evidence type="ECO:0000313" key="1">
    <source>
        <dbReference type="Proteomes" id="UP000887574"/>
    </source>
</evidence>
<dbReference type="InterPro" id="IPR001353">
    <property type="entry name" value="Proteasome_sua/b"/>
</dbReference>
<sequence length="146" mass="16457">MEWLLLSTNWFSPSLLLRVTTERHSRQETAQSLAEYVHIFTLGISRPYGSAVFLTAYEEEKPSIYLVEPSVNATHTRPGCRQTRQAAKTEIEKLNLAELDTDQLVKEAVRILALNGWVGENTNGKYEVVSKEVWMQQSSGQNTDGG</sequence>